<evidence type="ECO:0000313" key="3">
    <source>
        <dbReference type="WBParaSite" id="Pan_g16449.t1"/>
    </source>
</evidence>
<dbReference type="Proteomes" id="UP000492821">
    <property type="component" value="Unassembled WGS sequence"/>
</dbReference>
<evidence type="ECO:0000313" key="2">
    <source>
        <dbReference type="Proteomes" id="UP000492821"/>
    </source>
</evidence>
<dbReference type="AlphaFoldDB" id="A0A7E4V4C2"/>
<feature type="transmembrane region" description="Helical" evidence="1">
    <location>
        <begin position="31"/>
        <end position="53"/>
    </location>
</feature>
<sequence>MCENAFSFALFCFAYLYVISLQTLTVNKSVFFGKVLCIVVVVLDFTLQVYYLLYHSFFTCIGVRKSFERSDRSNMWKDCSDDSPFSCTLANISATDR</sequence>
<protein>
    <submittedName>
        <fullName evidence="3">Secreted protein</fullName>
    </submittedName>
</protein>
<evidence type="ECO:0000256" key="1">
    <source>
        <dbReference type="SAM" id="Phobius"/>
    </source>
</evidence>
<organism evidence="2 3">
    <name type="scientific">Panagrellus redivivus</name>
    <name type="common">Microworm</name>
    <dbReference type="NCBI Taxonomy" id="6233"/>
    <lineage>
        <taxon>Eukaryota</taxon>
        <taxon>Metazoa</taxon>
        <taxon>Ecdysozoa</taxon>
        <taxon>Nematoda</taxon>
        <taxon>Chromadorea</taxon>
        <taxon>Rhabditida</taxon>
        <taxon>Tylenchina</taxon>
        <taxon>Panagrolaimomorpha</taxon>
        <taxon>Panagrolaimoidea</taxon>
        <taxon>Panagrolaimidae</taxon>
        <taxon>Panagrellus</taxon>
    </lineage>
</organism>
<feature type="transmembrane region" description="Helical" evidence="1">
    <location>
        <begin position="6"/>
        <end position="24"/>
    </location>
</feature>
<accession>A0A7E4V4C2</accession>
<proteinExistence type="predicted"/>
<keyword evidence="1" id="KW-0812">Transmembrane</keyword>
<keyword evidence="2" id="KW-1185">Reference proteome</keyword>
<reference evidence="2" key="1">
    <citation type="journal article" date="2013" name="Genetics">
        <title>The draft genome and transcriptome of Panagrellus redivivus are shaped by the harsh demands of a free-living lifestyle.</title>
        <authorList>
            <person name="Srinivasan J."/>
            <person name="Dillman A.R."/>
            <person name="Macchietto M.G."/>
            <person name="Heikkinen L."/>
            <person name="Lakso M."/>
            <person name="Fracchia K.M."/>
            <person name="Antoshechkin I."/>
            <person name="Mortazavi A."/>
            <person name="Wong G."/>
            <person name="Sternberg P.W."/>
        </authorList>
    </citation>
    <scope>NUCLEOTIDE SEQUENCE [LARGE SCALE GENOMIC DNA]</scope>
    <source>
        <strain evidence="2">MT8872</strain>
    </source>
</reference>
<keyword evidence="1" id="KW-0472">Membrane</keyword>
<keyword evidence="1" id="KW-1133">Transmembrane helix</keyword>
<reference evidence="3" key="2">
    <citation type="submission" date="2020-10" db="UniProtKB">
        <authorList>
            <consortium name="WormBaseParasite"/>
        </authorList>
    </citation>
    <scope>IDENTIFICATION</scope>
</reference>
<name>A0A7E4V4C2_PANRE</name>
<dbReference type="WBParaSite" id="Pan_g16449.t1">
    <property type="protein sequence ID" value="Pan_g16449.t1"/>
    <property type="gene ID" value="Pan_g16449"/>
</dbReference>